<comment type="subcellular location">
    <subcellularLocation>
        <location evidence="1">Periplasm</location>
    </subcellularLocation>
</comment>
<keyword evidence="4 5" id="KW-0732">Signal</keyword>
<dbReference type="InterPro" id="IPR015168">
    <property type="entry name" value="SsuA/THI5"/>
</dbReference>
<sequence>MLIVLTLGVGLQVAAPAMAKGPITIGISDWPGWVAWYIAEEKGYFKKYGANVKLVWFPSYIDSVQALAADKLDANSQALIDTLAPIEKGAPLKVVLVTDNSAGNDAFMAQPGIKSLKQLKGKTIAFERYSIENYLAYTAFKRQGLDIDDSNIVSMTTGSAASALMAGRVAAAGVWNPWINRIEQRGKGHALFTSASAPGLIPDLLVAQQKSLEANPEQYKAIAKAWFAVVRFIKAHPQEAAAIMAPHVDLKPKEYELSLKGTRFFGEKLNQKAMHESDAPESLYTSTRDTAAFLKKSGKLAKEPDPASFINASVVNQAIASQD</sequence>
<dbReference type="AlphaFoldDB" id="A0A084IRB8"/>
<dbReference type="PANTHER" id="PTHR30024:SF47">
    <property type="entry name" value="TAURINE-BINDING PERIPLASMIC PROTEIN"/>
    <property type="match status" value="1"/>
</dbReference>
<keyword evidence="3" id="KW-0813">Transport</keyword>
<dbReference type="CDD" id="cd13563">
    <property type="entry name" value="PBP2_SsuA_like_6"/>
    <property type="match status" value="1"/>
</dbReference>
<evidence type="ECO:0000313" key="7">
    <source>
        <dbReference type="EMBL" id="KEZ79252.1"/>
    </source>
</evidence>
<evidence type="ECO:0000256" key="4">
    <source>
        <dbReference type="ARBA" id="ARBA00022729"/>
    </source>
</evidence>
<feature type="signal peptide" evidence="5">
    <location>
        <begin position="1"/>
        <end position="19"/>
    </location>
</feature>
<protein>
    <submittedName>
        <fullName evidence="7">Putative ABC-type nitrate transport system, periplasmic component</fullName>
    </submittedName>
</protein>
<dbReference type="eggNOG" id="COG0715">
    <property type="taxonomic scope" value="Bacteria"/>
</dbReference>
<evidence type="ECO:0000256" key="5">
    <source>
        <dbReference type="SAM" id="SignalP"/>
    </source>
</evidence>
<feature type="chain" id="PRO_5001776818" evidence="5">
    <location>
        <begin position="20"/>
        <end position="323"/>
    </location>
</feature>
<dbReference type="STRING" id="1304275.C41B8_00845"/>
<evidence type="ECO:0000313" key="8">
    <source>
        <dbReference type="Proteomes" id="UP000028302"/>
    </source>
</evidence>
<dbReference type="GO" id="GO:0042597">
    <property type="term" value="C:periplasmic space"/>
    <property type="evidence" value="ECO:0007669"/>
    <property type="project" value="UniProtKB-SubCell"/>
</dbReference>
<dbReference type="PATRIC" id="fig|1304275.5.peg.168"/>
<proteinExistence type="inferred from homology"/>
<comment type="caution">
    <text evidence="7">The sequence shown here is derived from an EMBL/GenBank/DDBJ whole genome shotgun (WGS) entry which is preliminary data.</text>
</comment>
<dbReference type="GO" id="GO:0042626">
    <property type="term" value="F:ATPase-coupled transmembrane transporter activity"/>
    <property type="evidence" value="ECO:0007669"/>
    <property type="project" value="InterPro"/>
</dbReference>
<dbReference type="EMBL" id="APNK01000001">
    <property type="protein sequence ID" value="KEZ79252.1"/>
    <property type="molecule type" value="Genomic_DNA"/>
</dbReference>
<comment type="similarity">
    <text evidence="2">Belongs to the bacterial solute-binding protein SsuA/TauA family.</text>
</comment>
<evidence type="ECO:0000256" key="3">
    <source>
        <dbReference type="ARBA" id="ARBA00022448"/>
    </source>
</evidence>
<gene>
    <name evidence="7" type="ORF">C41B8_00845</name>
</gene>
<dbReference type="Gene3D" id="3.40.190.10">
    <property type="entry name" value="Periplasmic binding protein-like II"/>
    <property type="match status" value="2"/>
</dbReference>
<dbReference type="InterPro" id="IPR010067">
    <property type="entry name" value="ABC_SsuA_sub-bd"/>
</dbReference>
<dbReference type="SUPFAM" id="SSF53850">
    <property type="entry name" value="Periplasmic binding protein-like II"/>
    <property type="match status" value="1"/>
</dbReference>
<dbReference type="Proteomes" id="UP000028302">
    <property type="component" value="Unassembled WGS sequence"/>
</dbReference>
<dbReference type="GO" id="GO:0016020">
    <property type="term" value="C:membrane"/>
    <property type="evidence" value="ECO:0007669"/>
    <property type="project" value="InterPro"/>
</dbReference>
<keyword evidence="8" id="KW-1185">Reference proteome</keyword>
<accession>A0A084IRB8</accession>
<name>A0A084IRB8_SALHC</name>
<dbReference type="NCBIfam" id="TIGR01728">
    <property type="entry name" value="SsuA_fam"/>
    <property type="match status" value="1"/>
</dbReference>
<evidence type="ECO:0000259" key="6">
    <source>
        <dbReference type="Pfam" id="PF09084"/>
    </source>
</evidence>
<dbReference type="PANTHER" id="PTHR30024">
    <property type="entry name" value="ALIPHATIC SULFONATES-BINDING PROTEIN-RELATED"/>
    <property type="match status" value="1"/>
</dbReference>
<feature type="domain" description="SsuA/THI5-like" evidence="6">
    <location>
        <begin position="34"/>
        <end position="240"/>
    </location>
</feature>
<reference evidence="7 8" key="1">
    <citation type="submission" date="2013-03" db="EMBL/GenBank/DDBJ databases">
        <title>Salinisphaera hydrothermalis C41B8 Genome Sequencing.</title>
        <authorList>
            <person name="Li C."/>
            <person name="Lai Q."/>
            <person name="Shao Z."/>
        </authorList>
    </citation>
    <scope>NUCLEOTIDE SEQUENCE [LARGE SCALE GENOMIC DNA]</scope>
    <source>
        <strain evidence="7 8">C41B8</strain>
    </source>
</reference>
<evidence type="ECO:0000256" key="1">
    <source>
        <dbReference type="ARBA" id="ARBA00004418"/>
    </source>
</evidence>
<evidence type="ECO:0000256" key="2">
    <source>
        <dbReference type="ARBA" id="ARBA00010742"/>
    </source>
</evidence>
<dbReference type="Pfam" id="PF09084">
    <property type="entry name" value="NMT1"/>
    <property type="match status" value="1"/>
</dbReference>
<organism evidence="7 8">
    <name type="scientific">Salinisphaera hydrothermalis (strain C41B8)</name>
    <dbReference type="NCBI Taxonomy" id="1304275"/>
    <lineage>
        <taxon>Bacteria</taxon>
        <taxon>Pseudomonadati</taxon>
        <taxon>Pseudomonadota</taxon>
        <taxon>Gammaproteobacteria</taxon>
        <taxon>Salinisphaerales</taxon>
        <taxon>Salinisphaeraceae</taxon>
        <taxon>Salinisphaera</taxon>
    </lineage>
</organism>